<evidence type="ECO:0000259" key="1">
    <source>
        <dbReference type="PROSITE" id="PS50853"/>
    </source>
</evidence>
<dbReference type="Gene3D" id="2.60.120.260">
    <property type="entry name" value="Galactose-binding domain-like"/>
    <property type="match status" value="1"/>
</dbReference>
<protein>
    <recommendedName>
        <fullName evidence="1">Fibronectin type-III domain-containing protein</fullName>
    </recommendedName>
</protein>
<dbReference type="Gene3D" id="2.60.120.200">
    <property type="match status" value="1"/>
</dbReference>
<organism evidence="2 3">
    <name type="scientific">Flavobacterium cheonhonense</name>
    <dbReference type="NCBI Taxonomy" id="706185"/>
    <lineage>
        <taxon>Bacteria</taxon>
        <taxon>Pseudomonadati</taxon>
        <taxon>Bacteroidota</taxon>
        <taxon>Flavobacteriia</taxon>
        <taxon>Flavobacteriales</taxon>
        <taxon>Flavobacteriaceae</taxon>
        <taxon>Flavobacterium</taxon>
    </lineage>
</organism>
<dbReference type="PROSITE" id="PS50853">
    <property type="entry name" value="FN3"/>
    <property type="match status" value="2"/>
</dbReference>
<feature type="domain" description="Fibronectin type-III" evidence="1">
    <location>
        <begin position="642"/>
        <end position="737"/>
    </location>
</feature>
<name>A0ABP7TFZ7_9FLAO</name>
<dbReference type="RefSeq" id="WP_324691684.1">
    <property type="nucleotide sequence ID" value="NZ_BAABCR010000008.1"/>
</dbReference>
<evidence type="ECO:0000313" key="3">
    <source>
        <dbReference type="Proteomes" id="UP001500968"/>
    </source>
</evidence>
<feature type="domain" description="Fibronectin type-III" evidence="1">
    <location>
        <begin position="385"/>
        <end position="480"/>
    </location>
</feature>
<dbReference type="InterPro" id="IPR013783">
    <property type="entry name" value="Ig-like_fold"/>
</dbReference>
<dbReference type="NCBIfam" id="NF038128">
    <property type="entry name" value="choice_anch_J"/>
    <property type="match status" value="1"/>
</dbReference>
<dbReference type="SUPFAM" id="SSF49265">
    <property type="entry name" value="Fibronectin type III"/>
    <property type="match status" value="2"/>
</dbReference>
<sequence length="1951" mass="209285">MFFRKGFGFKYKKRWIDLVGVIVLFCFYQTTKAQVATYSFSESNAVYNALTSPSVAYTAPWDDHTPGSAFQAALGFDFVYDGITQTQCFISPNGYISFGVQPTANNYLPLSVATVFTNGGTISALGLDLIATTDNITYQTIGSAPNRTFVVQWSNVRRKSKTGNFNFQIRLNETSNTIEFSYGVCAPDDVTALNAQVGIRGASNNFTQRDVQNRLQTGVNTNAAWLGKTTNGTANSSTVRTSLTEYPNNGLKYTYTPSLPCTSPTAGPSSLVVGNTNVTPTSFVGNSFTAASPAPTNYLILRSLSNTPPTITDLPNRTYWAVSNVISGTYTVLSVTNATAFTQTGLTPNTTYYYWIIPYNAGCLGGPYYNLGAMISASKTTCIAAPTGLTASTVEGNSFTASWNAVTGATDYLIDVSTNSTFTALLPGFSAVSTSGSTNFVVSGLSSLTTYYFRVRAVGITCNVNSATATCTTICGAYDIPYFQNFDTTAVNSIPSCFTTADNNSDSTSWSTQNVQPASNPNALHLVTSTTTDSDDWFFTPGLNLTAGVTYRLRFKYNTQSVGIYSENLRVRLGTGASESNMNNTILDLSNFQNTVYQTATVDFTPVSNNVYYIGFQGYSFASQSKILIDDISIIVSPTCYEPNDLSILSVNSNSAVIAWSASVPEPADGYDVYVSTSNITPGFSVTPNATVGFGETTATVSGLAPATLYYVWVRGNCSSSDKSIWSNIQTFSTDCAAALPLNVTAGTLCGGGSASLQAIGSPGSIIEWYADSTGTTLLSTGTTFVTPTLSATTVYYAQSKAPGGLVSLGPISPSLQGGSLGSQTTQTLISFSVTSATTLQSFDIYPMTAGQNGTIEIRNSVNVIVATYTYITSAAGGNTPQTIPLTLDLAIGNYFLYFETLPASGLIGNIDNASYPYNSSIANINGNDYDNTFFFYAYNWKLSNICRSLLTPVTATVTAPPVISFSGTSSTICKGESVGLITLTGADSYDTFAWNTTVGLSGNITTGFNFNPLITTNYILTASQSTGSLCSSVIAYTVVVKPDPPAIAIVPAAISLCEGAIQTLNANLDLSTPVVIFSEDFNAPTNSWNKINASVGGIVANAAWTLRPSPYPYSSSYWNITMNSNDVSQFYLTNSDAQGSPGTNRTLTYLESPSINLSGYTSATLSFFHFLRYIPGNKARVEVSTDGGSSWTIIGNYLSNQGSPSSFTNASISMNAYVGLANVKIRFLYDATWDFGWAIDNVNITGNLAVEVTWNPPTALFFDAAASIPYIAGTPTGTIYTKPTETTIYTGSVVGSNGCSASSSTNITVIPTPIAGVLSDSQSVCATWQAGNLVLTGFSGGNIVRWEYANDSAFTSGLTSIANTNSILTSSEIGTFSGTRYYRVVIQNGSCPVVYSNFVSINYASTRWDGVSWSDGLPNSNTKVIFDCGASTFYSTGDIEACSIEVLSGNVVINSDHTLHVQNDVKIVSGTLTFENNASLVQVNSLNNLGLPFSNTGNITYKRISTPIKRLDYVYWSSPVFPQTLLSFSPSTALFFYYNPLITNWAYATTNVPMIPGKGYLVRAPDVSPFNFTTPNNFNGAFVGVPNTGDISLPIIGNANQFNLIGNPYPSALSADAFLSDATNTPLIDATIYLWTHNTPITNNVYNTGDYAMYNYAGGVGTGSQAINPGLNNSVPNGKIASGQGFFVKGLSSGNIIFKNSMRLSGNNDQFFRMSNQNNQNTVVFDRHRFWLDVYNNQGAFKQTLVAYIQNATNTGIDRGFDGEMIDMGNVVTLYIPQEGKKLSIQGRALPFNQTDVIPLGFKSTVAGVYKIRLSNFDGLFNSQNIYLEDTQINITHDLRSGDYEFSTPSGTFDDRFRIKFETGTLSVGNTDLSSNEVVIYKDSEQSFVVNTGQFTMDSVKVFDVRGRLLYELNEINANQTIINVGLSNELILIQLKLENGQIITKKVVK</sequence>
<dbReference type="Gene3D" id="2.60.40.10">
    <property type="entry name" value="Immunoglobulins"/>
    <property type="match status" value="3"/>
</dbReference>
<proteinExistence type="predicted"/>
<keyword evidence="3" id="KW-1185">Reference proteome</keyword>
<reference evidence="3" key="1">
    <citation type="journal article" date="2019" name="Int. J. Syst. Evol. Microbiol.">
        <title>The Global Catalogue of Microorganisms (GCM) 10K type strain sequencing project: providing services to taxonomists for standard genome sequencing and annotation.</title>
        <authorList>
            <consortium name="The Broad Institute Genomics Platform"/>
            <consortium name="The Broad Institute Genome Sequencing Center for Infectious Disease"/>
            <person name="Wu L."/>
            <person name="Ma J."/>
        </authorList>
    </citation>
    <scope>NUCLEOTIDE SEQUENCE [LARGE SCALE GENOMIC DNA]</scope>
    <source>
        <strain evidence="3">JCM 17064</strain>
    </source>
</reference>
<dbReference type="NCBIfam" id="NF033708">
    <property type="entry name" value="T9SS_Cterm_ChiA"/>
    <property type="match status" value="1"/>
</dbReference>
<dbReference type="SMART" id="SM00060">
    <property type="entry name" value="FN3"/>
    <property type="match status" value="3"/>
</dbReference>
<dbReference type="InterPro" id="IPR013320">
    <property type="entry name" value="ConA-like_dom_sf"/>
</dbReference>
<dbReference type="EMBL" id="BAABCR010000008">
    <property type="protein sequence ID" value="GAA4025795.1"/>
    <property type="molecule type" value="Genomic_DNA"/>
</dbReference>
<comment type="caution">
    <text evidence="2">The sequence shown here is derived from an EMBL/GenBank/DDBJ whole genome shotgun (WGS) entry which is preliminary data.</text>
</comment>
<dbReference type="InterPro" id="IPR044023">
    <property type="entry name" value="Ig_7"/>
</dbReference>
<dbReference type="CDD" id="cd00063">
    <property type="entry name" value="FN3"/>
    <property type="match status" value="2"/>
</dbReference>
<gene>
    <name evidence="2" type="ORF">GCM10022386_06300</name>
</gene>
<dbReference type="SUPFAM" id="SSF49899">
    <property type="entry name" value="Concanavalin A-like lectins/glucanases"/>
    <property type="match status" value="1"/>
</dbReference>
<dbReference type="Proteomes" id="UP001500968">
    <property type="component" value="Unassembled WGS sequence"/>
</dbReference>
<evidence type="ECO:0000313" key="2">
    <source>
        <dbReference type="EMBL" id="GAA4025795.1"/>
    </source>
</evidence>
<accession>A0ABP7TFZ7</accession>
<dbReference type="Pfam" id="PF19081">
    <property type="entry name" value="Ig_7"/>
    <property type="match status" value="1"/>
</dbReference>
<dbReference type="InterPro" id="IPR003961">
    <property type="entry name" value="FN3_dom"/>
</dbReference>
<dbReference type="Pfam" id="PF00041">
    <property type="entry name" value="fn3"/>
    <property type="match status" value="2"/>
</dbReference>
<dbReference type="InterPro" id="IPR036116">
    <property type="entry name" value="FN3_sf"/>
</dbReference>